<feature type="region of interest" description="Disordered" evidence="1">
    <location>
        <begin position="57"/>
        <end position="109"/>
    </location>
</feature>
<accession>A0A2N8U760</accession>
<protein>
    <submittedName>
        <fullName evidence="2">Uncharacterized protein</fullName>
    </submittedName>
</protein>
<dbReference type="EMBL" id="LT795054">
    <property type="protein sequence ID" value="SJX60488.1"/>
    <property type="molecule type" value="Genomic_DNA"/>
</dbReference>
<sequence>MERPASQRGSSTSSVSSMGSMGSMDHIAFNFKYTHNPDGLSSQDTIYSCASADIDMASPSVDSQDKAISSRTKESVAALSPALSKVPPPRPSRHLRPPPEQCTVESATASERRWPPQPYCYDPFAEFDDSSLPLEVADSTRADSIEIDPGMLHLRDRHNGNSVAPPTIVEEEPLSCLTTPCRSGFTITPKRQAFDLPGFSPDPEACQRPPMSLHEALMATVPPTTSLASAASGTGCTDGRQAKHGKRALGVGSIEARAIIGLSIKKLSAKRSSRSGGATRAATQDKENQKLSTKALHHSASVPGIAIIGRESSHTEAAVHFELPAYHRGLRKQVYPPRVRYTEHPNSSWSSLSDPSLHLRCSSGEHGRAYAPRAAFDHTRTSTLR</sequence>
<evidence type="ECO:0000313" key="2">
    <source>
        <dbReference type="EMBL" id="SJX60488.1"/>
    </source>
</evidence>
<organism evidence="2 3">
    <name type="scientific">Sporisorium reilianum f. sp. reilianum</name>
    <dbReference type="NCBI Taxonomy" id="72559"/>
    <lineage>
        <taxon>Eukaryota</taxon>
        <taxon>Fungi</taxon>
        <taxon>Dikarya</taxon>
        <taxon>Basidiomycota</taxon>
        <taxon>Ustilaginomycotina</taxon>
        <taxon>Ustilaginomycetes</taxon>
        <taxon>Ustilaginales</taxon>
        <taxon>Ustilaginaceae</taxon>
        <taxon>Sporisorium</taxon>
    </lineage>
</organism>
<proteinExistence type="predicted"/>
<reference evidence="2 3" key="1">
    <citation type="submission" date="2017-02" db="EMBL/GenBank/DDBJ databases">
        <authorList>
            <person name="Peterson S.W."/>
        </authorList>
    </citation>
    <scope>NUCLEOTIDE SEQUENCE [LARGE SCALE GENOMIC DNA]</scope>
    <source>
        <strain evidence="2 3">SRS1_H2-8</strain>
    </source>
</reference>
<gene>
    <name evidence="2" type="ORF">SRS1_10109</name>
</gene>
<evidence type="ECO:0000256" key="1">
    <source>
        <dbReference type="SAM" id="MobiDB-lite"/>
    </source>
</evidence>
<feature type="compositionally biased region" description="Low complexity" evidence="1">
    <location>
        <begin position="9"/>
        <end position="21"/>
    </location>
</feature>
<dbReference type="Proteomes" id="UP000239563">
    <property type="component" value="Chromosome I"/>
</dbReference>
<feature type="compositionally biased region" description="Polar residues" evidence="1">
    <location>
        <begin position="60"/>
        <end position="70"/>
    </location>
</feature>
<name>A0A2N8U760_9BASI</name>
<feature type="region of interest" description="Disordered" evidence="1">
    <location>
        <begin position="270"/>
        <end position="296"/>
    </location>
</feature>
<evidence type="ECO:0000313" key="3">
    <source>
        <dbReference type="Proteomes" id="UP000239563"/>
    </source>
</evidence>
<feature type="region of interest" description="Disordered" evidence="1">
    <location>
        <begin position="1"/>
        <end position="21"/>
    </location>
</feature>
<dbReference type="AlphaFoldDB" id="A0A2N8U760"/>